<dbReference type="GO" id="GO:0016887">
    <property type="term" value="F:ATP hydrolysis activity"/>
    <property type="evidence" value="ECO:0007669"/>
    <property type="project" value="InterPro"/>
</dbReference>
<keyword evidence="1" id="KW-0472">Membrane</keyword>
<dbReference type="Gene3D" id="3.30.70.1070">
    <property type="entry name" value="Sporulation related repeat"/>
    <property type="match status" value="1"/>
</dbReference>
<feature type="domain" description="SPOR" evidence="2">
    <location>
        <begin position="374"/>
        <end position="451"/>
    </location>
</feature>
<organism evidence="3 4">
    <name type="scientific">Legionella busanensis</name>
    <dbReference type="NCBI Taxonomy" id="190655"/>
    <lineage>
        <taxon>Bacteria</taxon>
        <taxon>Pseudomonadati</taxon>
        <taxon>Pseudomonadota</taxon>
        <taxon>Gammaproteobacteria</taxon>
        <taxon>Legionellales</taxon>
        <taxon>Legionellaceae</taxon>
        <taxon>Legionella</taxon>
    </lineage>
</organism>
<dbReference type="PROSITE" id="PS51724">
    <property type="entry name" value="SPOR"/>
    <property type="match status" value="1"/>
</dbReference>
<name>A0A378JHE5_9GAMM</name>
<dbReference type="PANTHER" id="PTHR35894:SF7">
    <property type="entry name" value="GENERAL SECRETION PATHWAY PROTEIN A-RELATED"/>
    <property type="match status" value="1"/>
</dbReference>
<dbReference type="Gene3D" id="3.40.50.300">
    <property type="entry name" value="P-loop containing nucleotide triphosphate hydrolases"/>
    <property type="match status" value="1"/>
</dbReference>
<reference evidence="3 4" key="1">
    <citation type="submission" date="2018-06" db="EMBL/GenBank/DDBJ databases">
        <authorList>
            <consortium name="Pathogen Informatics"/>
            <person name="Doyle S."/>
        </authorList>
    </citation>
    <scope>NUCLEOTIDE SEQUENCE [LARGE SCALE GENOMIC DNA]</scope>
    <source>
        <strain evidence="3 4">NCTC13316</strain>
    </source>
</reference>
<dbReference type="PANTHER" id="PTHR35894">
    <property type="entry name" value="GENERAL SECRETION PATHWAY PROTEIN A-RELATED"/>
    <property type="match status" value="1"/>
</dbReference>
<keyword evidence="1" id="KW-0812">Transmembrane</keyword>
<sequence>MLSNSHEAFIPLQATTTFLYKPHNWLAKINFINHLVLFNDLIIVVMAERGGGKTSFVHLLQENLDLEINVNLIDAKTPLAEAQILTELEKFCKQPKCIKPQLSELVKEVNTIKKHILIIIDNAHCLKEDFLKSLLEEVRKYQHNFFHICLATDFSLNPLLNSLHSDSYKDLIHTIELGPLSKKETRKYLLKKLPVSRGISKNLTDKCLNEFYNLTSGQIAQINAHLDAFFKLNKTNQLPLLKSINFMGGLFFLALLIAYVGKIKFKTYETSASQFSNSFKPILVAENQNIIQEPLVQNNQVTISTKKSIDQALEQFFINEEVSSAYVNHLHFINEEVSKIAQAVLIEESELSFLKSNLQPINNFFETKLAPNTMPENSYFTIQLGAGPDKEKLKHFLLKHMISDAQINHVKLNGKDWFIVTLGQYSQVKQAKMALNHLNPKLLKLKPWVRKLPSTSLS</sequence>
<dbReference type="Pfam" id="PF13401">
    <property type="entry name" value="AAA_22"/>
    <property type="match status" value="1"/>
</dbReference>
<accession>A0A378JHE5</accession>
<dbReference type="Proteomes" id="UP000254794">
    <property type="component" value="Unassembled WGS sequence"/>
</dbReference>
<dbReference type="InterPro" id="IPR049945">
    <property type="entry name" value="AAA_22"/>
</dbReference>
<proteinExistence type="predicted"/>
<dbReference type="RefSeq" id="WP_115330420.1">
    <property type="nucleotide sequence ID" value="NZ_CAAAHP010000004.1"/>
</dbReference>
<keyword evidence="4" id="KW-1185">Reference proteome</keyword>
<dbReference type="InterPro" id="IPR036680">
    <property type="entry name" value="SPOR-like_sf"/>
</dbReference>
<dbReference type="OrthoDB" id="5648409at2"/>
<dbReference type="InterPro" id="IPR007730">
    <property type="entry name" value="SPOR-like_dom"/>
</dbReference>
<dbReference type="AlphaFoldDB" id="A0A378JHE5"/>
<dbReference type="InterPro" id="IPR027417">
    <property type="entry name" value="P-loop_NTPase"/>
</dbReference>
<dbReference type="InterPro" id="IPR052026">
    <property type="entry name" value="ExeA_AAA_ATPase_DNA-bind"/>
</dbReference>
<keyword evidence="1" id="KW-1133">Transmembrane helix</keyword>
<dbReference type="EMBL" id="UGOD01000001">
    <property type="protein sequence ID" value="STX50726.1"/>
    <property type="molecule type" value="Genomic_DNA"/>
</dbReference>
<feature type="transmembrane region" description="Helical" evidence="1">
    <location>
        <begin position="240"/>
        <end position="261"/>
    </location>
</feature>
<evidence type="ECO:0000256" key="1">
    <source>
        <dbReference type="SAM" id="Phobius"/>
    </source>
</evidence>
<dbReference type="GO" id="GO:0042834">
    <property type="term" value="F:peptidoglycan binding"/>
    <property type="evidence" value="ECO:0007669"/>
    <property type="project" value="InterPro"/>
</dbReference>
<evidence type="ECO:0000313" key="3">
    <source>
        <dbReference type="EMBL" id="STX50726.1"/>
    </source>
</evidence>
<evidence type="ECO:0000259" key="2">
    <source>
        <dbReference type="PROSITE" id="PS51724"/>
    </source>
</evidence>
<dbReference type="Pfam" id="PF05036">
    <property type="entry name" value="SPOR"/>
    <property type="match status" value="1"/>
</dbReference>
<protein>
    <submittedName>
        <fullName evidence="3">DamX-like protein</fullName>
    </submittedName>
</protein>
<evidence type="ECO:0000313" key="4">
    <source>
        <dbReference type="Proteomes" id="UP000254794"/>
    </source>
</evidence>
<gene>
    <name evidence="3" type="ORF">NCTC13316_00812</name>
</gene>
<dbReference type="SUPFAM" id="SSF52540">
    <property type="entry name" value="P-loop containing nucleoside triphosphate hydrolases"/>
    <property type="match status" value="1"/>
</dbReference>